<proteinExistence type="predicted"/>
<dbReference type="EMBL" id="CM001403">
    <property type="protein sequence ID" value="EHQ26634.1"/>
    <property type="molecule type" value="Genomic_DNA"/>
</dbReference>
<dbReference type="AlphaFoldDB" id="H1XZJ0"/>
<protein>
    <submittedName>
        <fullName evidence="1">Uncharacterized protein</fullName>
    </submittedName>
</protein>
<keyword evidence="2" id="KW-1185">Reference proteome</keyword>
<name>H1XZJ0_9SPHI</name>
<dbReference type="Gene3D" id="6.10.250.330">
    <property type="match status" value="1"/>
</dbReference>
<gene>
    <name evidence="1" type="ORF">Mucpa_2519</name>
</gene>
<accession>H1XZJ0</accession>
<dbReference type="InterPro" id="IPR020271">
    <property type="entry name" value="Uncharacterised_MJ1172"/>
</dbReference>
<dbReference type="STRING" id="714943.Mucpa_2519"/>
<dbReference type="OrthoDB" id="827255at2"/>
<dbReference type="Proteomes" id="UP000002774">
    <property type="component" value="Chromosome"/>
</dbReference>
<dbReference type="Pfam" id="PF10884">
    <property type="entry name" value="DUF2683"/>
    <property type="match status" value="1"/>
</dbReference>
<organism evidence="1 2">
    <name type="scientific">Mucilaginibacter paludis DSM 18603</name>
    <dbReference type="NCBI Taxonomy" id="714943"/>
    <lineage>
        <taxon>Bacteria</taxon>
        <taxon>Pseudomonadati</taxon>
        <taxon>Bacteroidota</taxon>
        <taxon>Sphingobacteriia</taxon>
        <taxon>Sphingobacteriales</taxon>
        <taxon>Sphingobacteriaceae</taxon>
        <taxon>Mucilaginibacter</taxon>
    </lineage>
</organism>
<dbReference type="HOGENOM" id="CLU_2717977_0_0_10"/>
<evidence type="ECO:0000313" key="2">
    <source>
        <dbReference type="Proteomes" id="UP000002774"/>
    </source>
</evidence>
<reference evidence="1" key="1">
    <citation type="submission" date="2011-09" db="EMBL/GenBank/DDBJ databases">
        <title>The permanent draft genome of Mucilaginibacter paludis DSM 18603.</title>
        <authorList>
            <consortium name="US DOE Joint Genome Institute (JGI-PGF)"/>
            <person name="Lucas S."/>
            <person name="Han J."/>
            <person name="Lapidus A."/>
            <person name="Bruce D."/>
            <person name="Goodwin L."/>
            <person name="Pitluck S."/>
            <person name="Peters L."/>
            <person name="Kyrpides N."/>
            <person name="Mavromatis K."/>
            <person name="Ivanova N."/>
            <person name="Mikhailova N."/>
            <person name="Held B."/>
            <person name="Detter J.C."/>
            <person name="Tapia R."/>
            <person name="Han C."/>
            <person name="Land M."/>
            <person name="Hauser L."/>
            <person name="Markowitz V."/>
            <person name="Cheng J.-F."/>
            <person name="Hugenholtz P."/>
            <person name="Woyke T."/>
            <person name="Wu D."/>
            <person name="Tindall B."/>
            <person name="Brambilla E."/>
            <person name="Klenk H.-P."/>
            <person name="Eisen J.A."/>
        </authorList>
    </citation>
    <scope>NUCLEOTIDE SEQUENCE [LARGE SCALE GENOMIC DNA]</scope>
    <source>
        <strain evidence="1">DSM 18603</strain>
    </source>
</reference>
<dbReference type="RefSeq" id="WP_008506756.1">
    <property type="nucleotide sequence ID" value="NZ_CM001403.1"/>
</dbReference>
<sequence length="72" mass="8109">METLIIHPVDEAQQKALQAILDGLKVPYDTEPVMDETDYLTSTKANKESLDEALKEYKDGKGTAIKVDDLWK</sequence>
<evidence type="ECO:0000313" key="1">
    <source>
        <dbReference type="EMBL" id="EHQ26634.1"/>
    </source>
</evidence>